<evidence type="ECO:0000313" key="2">
    <source>
        <dbReference type="Proteomes" id="UP000277204"/>
    </source>
</evidence>
<gene>
    <name evidence="1" type="ORF">SMRZ_LOCUS11872</name>
</gene>
<reference evidence="1 2" key="1">
    <citation type="submission" date="2018-11" db="EMBL/GenBank/DDBJ databases">
        <authorList>
            <consortium name="Pathogen Informatics"/>
        </authorList>
    </citation>
    <scope>NUCLEOTIDE SEQUENCE [LARGE SCALE GENOMIC DNA]</scope>
    <source>
        <strain evidence="1 2">Zambia</strain>
    </source>
</reference>
<dbReference type="EMBL" id="UZAI01006976">
    <property type="protein sequence ID" value="VDO97523.1"/>
    <property type="molecule type" value="Genomic_DNA"/>
</dbReference>
<keyword evidence="2" id="KW-1185">Reference proteome</keyword>
<evidence type="ECO:0000313" key="1">
    <source>
        <dbReference type="EMBL" id="VDO97523.1"/>
    </source>
</evidence>
<protein>
    <submittedName>
        <fullName evidence="1">Uncharacterized protein</fullName>
    </submittedName>
</protein>
<organism evidence="1 2">
    <name type="scientific">Schistosoma margrebowiei</name>
    <dbReference type="NCBI Taxonomy" id="48269"/>
    <lineage>
        <taxon>Eukaryota</taxon>
        <taxon>Metazoa</taxon>
        <taxon>Spiralia</taxon>
        <taxon>Lophotrochozoa</taxon>
        <taxon>Platyhelminthes</taxon>
        <taxon>Trematoda</taxon>
        <taxon>Digenea</taxon>
        <taxon>Strigeidida</taxon>
        <taxon>Schistosomatoidea</taxon>
        <taxon>Schistosomatidae</taxon>
        <taxon>Schistosoma</taxon>
    </lineage>
</organism>
<sequence length="137" mass="15575">MVVECSQQETLDPDFVQQGVPVIMRELVLLDEFDPVSHSFTVRDVTAGLSGSRVSCLKYRDELSDWRHIRTSASVKLGTQMFFKPVDKGSITSDDWRTKDLFNSQTFSWLLLLICLSPVNSLKSFHILGEFLQDKSS</sequence>
<dbReference type="Proteomes" id="UP000277204">
    <property type="component" value="Unassembled WGS sequence"/>
</dbReference>
<name>A0A183M747_9TREM</name>
<accession>A0A183M747</accession>
<proteinExistence type="predicted"/>
<dbReference type="AlphaFoldDB" id="A0A183M747"/>